<gene>
    <name evidence="2" type="ORF">BLL42_21765</name>
</gene>
<organism evidence="2 3">
    <name type="scientific">Pseudomonas frederiksbergensis</name>
    <dbReference type="NCBI Taxonomy" id="104087"/>
    <lineage>
        <taxon>Bacteria</taxon>
        <taxon>Pseudomonadati</taxon>
        <taxon>Pseudomonadota</taxon>
        <taxon>Gammaproteobacteria</taxon>
        <taxon>Pseudomonadales</taxon>
        <taxon>Pseudomonadaceae</taxon>
        <taxon>Pseudomonas</taxon>
    </lineage>
</organism>
<feature type="region of interest" description="Disordered" evidence="1">
    <location>
        <begin position="1"/>
        <end position="25"/>
    </location>
</feature>
<dbReference type="EMBL" id="CP017886">
    <property type="protein sequence ID" value="APC18223.1"/>
    <property type="molecule type" value="Genomic_DNA"/>
</dbReference>
<accession>A0A1J0EQK7</accession>
<dbReference type="Proteomes" id="UP000182567">
    <property type="component" value="Chromosome"/>
</dbReference>
<sequence length="1564" mass="173801">MQTAPSKGDSSVPTTSSPTTAQAHSGQLQDYELLLTALRREVGSLSRFSQTLLRPSAFSPLDQENETGQGALQQLIKDSDYRTLCQKNKVSPDYLIVTLKDEAFVYETSNRDGADKTELTLTGNATWQGLQTQIEKSVPLMGGQIRYDRLVSVPRIATFYGMTPWDPTHTADHQAASDALREKIASYKLGLEEDFNIMDLKRVLSSEDRQVVFQGVPTADSHDELHVQFMSGKIKNAIQTFLPDGVTSPLTHLANDILESATPERVRALPTVFLKRVLQSPDARKLGEHLLSTMDWYGAKPGEESSPHIRVKVIANALQIWFKSQLIEYPDSIAGYDLQSRSNYGKSYQDIRAEFERHLLTSKRAVSEKEAIVMARLYLSQFPAEFRITDIPTDLPYKSSAVWVNFVHGLSLAEARVPDRVRHMSFQQLVDFPLQQSIEASAEELEIIACCRIPPALDWANANGVVRERADSTYSDEEQERALTALEKHTDALKKAIQALDADPPKRTELAEGEMWQLFGHPLFISDGRMLIQDFGDDNSGGFIQTPTLKEKTYSFRDVYMSGMLRTKKWFVTARDGQTKTTARIQINADGEVITTSKWILDAVQQRKLPDLEKLFTSQFNAYLSSSKSAYQTVLESLFSSLPHDNRQAIEYGEVKVYTLRRATSDRTLKNETPAITLPLRLRMGFIVEMSHNGKTSYYECLPRVGIIRKREDFSASMLNGKLNSETVDAVYVDETITVRRAKGIPFDWAAHETGSQPQKNASCDAIIDQFGEAFTAITPDGYPIPISSNRASEVAIFISKKFFYYDEDKLLDAARAETELERKAKRPHWLHSVKDFLPFYGSIQDLNSEDPNRKAWGIFGLLVDIASFAFPIGKFVSGTAKLASTAARSGYRAALPKFSTLSRKLLVSSAQNLNPIDGLPSLFKGTARGVYRVNTFALRAAVKKIERLAGRSGRYDFVNGLPQITDPGRYRLLAATDDLASIKGIDDVPVRNVGSSASADFRMIDPISAKPYGPRLASNSDNLSLGRSAYQTLAKTDHHITVELAEKAKVREVLEVDGRTTMFIDDVPYRLDGDTLRRVGMFDDSAALKLIPCRPRRAPEGTTCPISYVNGKPFATPTAGSFDETKDYAPWFGDRISTPDARPGQDQSFLALDGVVYQGSGNTLTKFDGDLTTLGFSKKWLVPNKTIPATLEFQKGIYGRIMVKGTYEGANDSHKVGAIVAQSLDESTTYVFTRLNTDKYYVATLLKGQDLREPLVLNRLLKADVAPGTVGAELQRVYTGSLSANNIARIHGVDALERAMKTMDEIAIPIGTTAAPTSNMKWLKVDTSPSEALMFDHSTRMIVTKLENGATTWSRSKVAPEAFRQRTVEIFDTLFLEPSITLKNADSALRIDSTMKKLHDLIPRKQRPRNPRNIAYAEVTKTDGKREVYVSVSGAQGATGHLPLFKRNLGADQINVDETTYFNIDMNEVFPSTSLHVTDQGKLLAIPPTIKNVGSYYPALSHKPTSLDSESKLISVIREKYPDTQTIKSVDVATTMPPCDSCSVVLKEFGYDGGGNALNVLWH</sequence>
<protein>
    <submittedName>
        <fullName evidence="2">Uncharacterized protein</fullName>
    </submittedName>
</protein>
<dbReference type="GeneID" id="46910907"/>
<dbReference type="OrthoDB" id="6756152at2"/>
<evidence type="ECO:0000313" key="2">
    <source>
        <dbReference type="EMBL" id="APC18223.1"/>
    </source>
</evidence>
<name>A0A1J0EQK7_9PSED</name>
<evidence type="ECO:0000313" key="3">
    <source>
        <dbReference type="Proteomes" id="UP000182567"/>
    </source>
</evidence>
<feature type="compositionally biased region" description="Low complexity" evidence="1">
    <location>
        <begin position="10"/>
        <end position="20"/>
    </location>
</feature>
<evidence type="ECO:0000256" key="1">
    <source>
        <dbReference type="SAM" id="MobiDB-lite"/>
    </source>
</evidence>
<proteinExistence type="predicted"/>
<dbReference type="RefSeq" id="WP_071554206.1">
    <property type="nucleotide sequence ID" value="NZ_CP017886.1"/>
</dbReference>
<reference evidence="3" key="1">
    <citation type="submission" date="2016-10" db="EMBL/GenBank/DDBJ databases">
        <title>Pseudomonas frederiksbergensis ERGS4:02 complete genome.</title>
        <authorList>
            <person name="Kumar R."/>
            <person name="Acharya V."/>
            <person name="Singh D."/>
        </authorList>
    </citation>
    <scope>NUCLEOTIDE SEQUENCE [LARGE SCALE GENOMIC DNA]</scope>
    <source>
        <strain evidence="3">ERGS4:02</strain>
    </source>
</reference>